<dbReference type="Pfam" id="PF13416">
    <property type="entry name" value="SBP_bac_8"/>
    <property type="match status" value="1"/>
</dbReference>
<feature type="chain" id="PRO_5047372886" evidence="2">
    <location>
        <begin position="27"/>
        <end position="455"/>
    </location>
</feature>
<keyword evidence="4" id="KW-1185">Reference proteome</keyword>
<evidence type="ECO:0000313" key="3">
    <source>
        <dbReference type="EMBL" id="MDA4845780.1"/>
    </source>
</evidence>
<dbReference type="Gene3D" id="3.40.190.10">
    <property type="entry name" value="Periplasmic binding protein-like II"/>
    <property type="match status" value="3"/>
</dbReference>
<organism evidence="3 4">
    <name type="scientific">Hoeflea poritis</name>
    <dbReference type="NCBI Taxonomy" id="2993659"/>
    <lineage>
        <taxon>Bacteria</taxon>
        <taxon>Pseudomonadati</taxon>
        <taxon>Pseudomonadota</taxon>
        <taxon>Alphaproteobacteria</taxon>
        <taxon>Hyphomicrobiales</taxon>
        <taxon>Rhizobiaceae</taxon>
        <taxon>Hoeflea</taxon>
    </lineage>
</organism>
<dbReference type="NCBIfam" id="NF008633">
    <property type="entry name" value="PRK11622.1"/>
    <property type="match status" value="1"/>
</dbReference>
<sequence length="455" mass="49156">MTGLTKAALRKGLMTAGALVLTTALAHGDEAAEQFRADFLDGKLSWEDVSKRAADEGKVNFYYWGGSDTINVWIDSVAAPAMKELGVTLNPVRITNTKDAIDLVLAEKNAGKGVGAGSVDAIWVNGENFYTMKQQDALFGSFAQKVPNAANFDWNPDDPRSLLNLRDFGVVTDSKEIPWSGQQYVCAVNRQYVDAADTPSTFEDMKAYLEKNPGKFTYVKPPHYIGNTFVQSVMYAFNPDGNGGVPFQQSIDDLGAAELARLIKPGMEYLKSIEPMLLGADGGKARYPEDIAALDGLFLNGEVYFNCKFGLYAVHTGLQTGAYPEKAEAFIFPKGLMIANKNYLAIPANSPNPASALLLANYMASVDSQASKLENAGMPVGIDVWKLSADDASMVQKAAPPLYGVTQADLDANVAPDTNASLVDVIEGTWLEYIERGSSSSIEEIVDTMVKQMAQ</sequence>
<evidence type="ECO:0000256" key="1">
    <source>
        <dbReference type="ARBA" id="ARBA00022764"/>
    </source>
</evidence>
<comment type="caution">
    <text evidence="3">The sequence shown here is derived from an EMBL/GenBank/DDBJ whole genome shotgun (WGS) entry which is preliminary data.</text>
</comment>
<dbReference type="Proteomes" id="UP001148313">
    <property type="component" value="Unassembled WGS sequence"/>
</dbReference>
<protein>
    <submittedName>
        <fullName evidence="3">ABC transporter substrate-binding protein</fullName>
    </submittedName>
</protein>
<dbReference type="PANTHER" id="PTHR42779">
    <property type="entry name" value="PROTEIN YNJB"/>
    <property type="match status" value="1"/>
</dbReference>
<evidence type="ECO:0000313" key="4">
    <source>
        <dbReference type="Proteomes" id="UP001148313"/>
    </source>
</evidence>
<keyword evidence="2" id="KW-0732">Signal</keyword>
<dbReference type="InterPro" id="IPR006059">
    <property type="entry name" value="SBP"/>
</dbReference>
<proteinExistence type="predicted"/>
<gene>
    <name evidence="3" type="ORF">OOZ53_10495</name>
</gene>
<dbReference type="RefSeq" id="WP_271089461.1">
    <property type="nucleotide sequence ID" value="NZ_JAPJZH010000005.1"/>
</dbReference>
<dbReference type="SUPFAM" id="SSF53850">
    <property type="entry name" value="Periplasmic binding protein-like II"/>
    <property type="match status" value="1"/>
</dbReference>
<reference evidence="3" key="1">
    <citation type="submission" date="2022-11" db="EMBL/GenBank/DDBJ databases">
        <title>Hoeflea poritis sp. nov., isolated from scleractinian coral Porites lutea.</title>
        <authorList>
            <person name="Zhang G."/>
            <person name="Wei Q."/>
            <person name="Cai L."/>
        </authorList>
    </citation>
    <scope>NUCLEOTIDE SEQUENCE</scope>
    <source>
        <strain evidence="3">E7-10</strain>
    </source>
</reference>
<name>A0ABT4VM37_9HYPH</name>
<dbReference type="EMBL" id="JAPJZH010000005">
    <property type="protein sequence ID" value="MDA4845780.1"/>
    <property type="molecule type" value="Genomic_DNA"/>
</dbReference>
<feature type="signal peptide" evidence="2">
    <location>
        <begin position="1"/>
        <end position="26"/>
    </location>
</feature>
<accession>A0ABT4VM37</accession>
<evidence type="ECO:0000256" key="2">
    <source>
        <dbReference type="SAM" id="SignalP"/>
    </source>
</evidence>
<dbReference type="PANTHER" id="PTHR42779:SF1">
    <property type="entry name" value="PROTEIN YNJB"/>
    <property type="match status" value="1"/>
</dbReference>
<keyword evidence="1" id="KW-0574">Periplasm</keyword>